<protein>
    <submittedName>
        <fullName evidence="1">Uncharacterized protein</fullName>
    </submittedName>
</protein>
<name>A0A7X1THI6_9BURK</name>
<evidence type="ECO:0000313" key="2">
    <source>
        <dbReference type="Proteomes" id="UP000484381"/>
    </source>
</evidence>
<comment type="caution">
    <text evidence="1">The sequence shown here is derived from an EMBL/GenBank/DDBJ whole genome shotgun (WGS) entry which is preliminary data.</text>
</comment>
<reference evidence="1 2" key="1">
    <citation type="submission" date="2019-10" db="EMBL/GenBank/DDBJ databases">
        <title>Paraburkholderia sp. isolated from nodules of Mimosa pudica from Brazilian Atlantic Forest soils.</title>
        <authorList>
            <person name="Paulitsch F."/>
            <person name="Hungria M."/>
            <person name="Dall'Agnol R."/>
        </authorList>
    </citation>
    <scope>NUCLEOTIDE SEQUENCE [LARGE SCALE GENOMIC DNA]</scope>
    <source>
        <strain evidence="1 2">CNPSo 3157</strain>
    </source>
</reference>
<accession>A0A7X1THI6</accession>
<evidence type="ECO:0000313" key="1">
    <source>
        <dbReference type="EMBL" id="MPW19361.1"/>
    </source>
</evidence>
<sequence>MEHSAGNIARNRVIVETYGQPTAARTMAISRFFDVVMRISERTCAKSRISRACASGYWTLVQYPVRAFLPASAHCVHGIRS</sequence>
<dbReference type="Proteomes" id="UP000484381">
    <property type="component" value="Unassembled WGS sequence"/>
</dbReference>
<keyword evidence="2" id="KW-1185">Reference proteome</keyword>
<gene>
    <name evidence="1" type="ORF">GCT13_21265</name>
</gene>
<proteinExistence type="predicted"/>
<dbReference type="EMBL" id="WHNP01000019">
    <property type="protein sequence ID" value="MPW19361.1"/>
    <property type="molecule type" value="Genomic_DNA"/>
</dbReference>
<dbReference type="AlphaFoldDB" id="A0A7X1THI6"/>
<organism evidence="1 2">
    <name type="scientific">Paraburkholderia franconis</name>
    <dbReference type="NCBI Taxonomy" id="2654983"/>
    <lineage>
        <taxon>Bacteria</taxon>
        <taxon>Pseudomonadati</taxon>
        <taxon>Pseudomonadota</taxon>
        <taxon>Betaproteobacteria</taxon>
        <taxon>Burkholderiales</taxon>
        <taxon>Burkholderiaceae</taxon>
        <taxon>Paraburkholderia</taxon>
    </lineage>
</organism>